<feature type="domain" description="Histidine kinase" evidence="8">
    <location>
        <begin position="93"/>
        <end position="257"/>
    </location>
</feature>
<dbReference type="GO" id="GO:0016036">
    <property type="term" value="P:cellular response to phosphate starvation"/>
    <property type="evidence" value="ECO:0007669"/>
    <property type="project" value="TreeGrafter"/>
</dbReference>
<dbReference type="Gene3D" id="3.30.565.10">
    <property type="entry name" value="Histidine kinase-like ATPase, C-terminal domain"/>
    <property type="match status" value="1"/>
</dbReference>
<protein>
    <recommendedName>
        <fullName evidence="2">histidine kinase</fullName>
        <ecNumber evidence="2">2.7.13.3</ecNumber>
    </recommendedName>
</protein>
<organism evidence="9 10">
    <name type="scientific">Candidatus Woesebacteria bacterium CG22_combo_CG10-13_8_21_14_all_45_10</name>
    <dbReference type="NCBI Taxonomy" id="1975060"/>
    <lineage>
        <taxon>Bacteria</taxon>
        <taxon>Candidatus Woeseibacteriota</taxon>
    </lineage>
</organism>
<gene>
    <name evidence="9" type="ORF">COX04_00360</name>
</gene>
<evidence type="ECO:0000313" key="9">
    <source>
        <dbReference type="EMBL" id="PIP57277.1"/>
    </source>
</evidence>
<dbReference type="Pfam" id="PF02518">
    <property type="entry name" value="HATPase_c"/>
    <property type="match status" value="1"/>
</dbReference>
<dbReference type="EC" id="2.7.13.3" evidence="2"/>
<dbReference type="PANTHER" id="PTHR45453">
    <property type="entry name" value="PHOSPHATE REGULON SENSOR PROTEIN PHOR"/>
    <property type="match status" value="1"/>
</dbReference>
<dbReference type="GO" id="GO:0005886">
    <property type="term" value="C:plasma membrane"/>
    <property type="evidence" value="ECO:0007669"/>
    <property type="project" value="TreeGrafter"/>
</dbReference>
<dbReference type="SUPFAM" id="SSF55874">
    <property type="entry name" value="ATPase domain of HSP90 chaperone/DNA topoisomerase II/histidine kinase"/>
    <property type="match status" value="1"/>
</dbReference>
<evidence type="ECO:0000259" key="8">
    <source>
        <dbReference type="PROSITE" id="PS50109"/>
    </source>
</evidence>
<keyword evidence="7" id="KW-1133">Transmembrane helix</keyword>
<comment type="caution">
    <text evidence="9">The sequence shown here is derived from an EMBL/GenBank/DDBJ whole genome shotgun (WGS) entry which is preliminary data.</text>
</comment>
<dbReference type="PANTHER" id="PTHR45453:SF1">
    <property type="entry name" value="PHOSPHATE REGULON SENSOR PROTEIN PHOR"/>
    <property type="match status" value="1"/>
</dbReference>
<dbReference type="AlphaFoldDB" id="A0A2H0BHY3"/>
<keyword evidence="5" id="KW-0418">Kinase</keyword>
<dbReference type="Gene3D" id="1.10.287.130">
    <property type="match status" value="1"/>
</dbReference>
<evidence type="ECO:0000313" key="10">
    <source>
        <dbReference type="Proteomes" id="UP000230759"/>
    </source>
</evidence>
<reference evidence="9 10" key="1">
    <citation type="submission" date="2017-09" db="EMBL/GenBank/DDBJ databases">
        <title>Depth-based differentiation of microbial function through sediment-hosted aquifers and enrichment of novel symbionts in the deep terrestrial subsurface.</title>
        <authorList>
            <person name="Probst A.J."/>
            <person name="Ladd B."/>
            <person name="Jarett J.K."/>
            <person name="Geller-Mcgrath D.E."/>
            <person name="Sieber C.M."/>
            <person name="Emerson J.B."/>
            <person name="Anantharaman K."/>
            <person name="Thomas B.C."/>
            <person name="Malmstrom R."/>
            <person name="Stieglmeier M."/>
            <person name="Klingl A."/>
            <person name="Woyke T."/>
            <person name="Ryan C.M."/>
            <person name="Banfield J.F."/>
        </authorList>
    </citation>
    <scope>NUCLEOTIDE SEQUENCE [LARGE SCALE GENOMIC DNA]</scope>
    <source>
        <strain evidence="9">CG22_combo_CG10-13_8_21_14_all_45_10</strain>
    </source>
</reference>
<dbReference type="InterPro" id="IPR005467">
    <property type="entry name" value="His_kinase_dom"/>
</dbReference>
<evidence type="ECO:0000256" key="6">
    <source>
        <dbReference type="ARBA" id="ARBA00023012"/>
    </source>
</evidence>
<evidence type="ECO:0000256" key="7">
    <source>
        <dbReference type="SAM" id="Phobius"/>
    </source>
</evidence>
<accession>A0A2H0BHY3</accession>
<dbReference type="SMART" id="SM00388">
    <property type="entry name" value="HisKA"/>
    <property type="match status" value="1"/>
</dbReference>
<keyword evidence="7" id="KW-0812">Transmembrane</keyword>
<sequence>MLISLSFSAMIYRGATFELNRIERIQRVRLSFPPRPGIEPEIVEETKRRIALALASLNLIILGVSGAAGYFLAGKTLKPISEMLENQKKFVSDASHELRTPLTSLKSEIEVNLRDKNLDLRGAKKVLASNLEEVNNLQNLSDKLIKLTRYPKGGNNFLPIKISLSVIAKEATSKVSSLAESKKIEITNKIRNITLEGEKESLVELFVIFLDNAIKYSPRGGNIELTAVKTDSRAVISFVDHGLGIDKEDIPHIFDRF</sequence>
<evidence type="ECO:0000256" key="4">
    <source>
        <dbReference type="ARBA" id="ARBA00022679"/>
    </source>
</evidence>
<feature type="transmembrane region" description="Helical" evidence="7">
    <location>
        <begin position="50"/>
        <end position="73"/>
    </location>
</feature>
<keyword evidence="6" id="KW-0902">Two-component regulatory system</keyword>
<dbReference type="EMBL" id="PCSV01000010">
    <property type="protein sequence ID" value="PIP57277.1"/>
    <property type="molecule type" value="Genomic_DNA"/>
</dbReference>
<dbReference type="CDD" id="cd00082">
    <property type="entry name" value="HisKA"/>
    <property type="match status" value="1"/>
</dbReference>
<evidence type="ECO:0000256" key="3">
    <source>
        <dbReference type="ARBA" id="ARBA00022553"/>
    </source>
</evidence>
<dbReference type="GO" id="GO:0004721">
    <property type="term" value="F:phosphoprotein phosphatase activity"/>
    <property type="evidence" value="ECO:0007669"/>
    <property type="project" value="TreeGrafter"/>
</dbReference>
<dbReference type="InterPro" id="IPR050351">
    <property type="entry name" value="BphY/WalK/GraS-like"/>
</dbReference>
<dbReference type="InterPro" id="IPR036890">
    <property type="entry name" value="HATPase_C_sf"/>
</dbReference>
<comment type="catalytic activity">
    <reaction evidence="1">
        <text>ATP + protein L-histidine = ADP + protein N-phospho-L-histidine.</text>
        <dbReference type="EC" id="2.7.13.3"/>
    </reaction>
</comment>
<dbReference type="InterPro" id="IPR003594">
    <property type="entry name" value="HATPase_dom"/>
</dbReference>
<dbReference type="PROSITE" id="PS50109">
    <property type="entry name" value="HIS_KIN"/>
    <property type="match status" value="1"/>
</dbReference>
<dbReference type="Pfam" id="PF00512">
    <property type="entry name" value="HisKA"/>
    <property type="match status" value="1"/>
</dbReference>
<dbReference type="InterPro" id="IPR003661">
    <property type="entry name" value="HisK_dim/P_dom"/>
</dbReference>
<keyword evidence="7" id="KW-0472">Membrane</keyword>
<proteinExistence type="predicted"/>
<dbReference type="InterPro" id="IPR036097">
    <property type="entry name" value="HisK_dim/P_sf"/>
</dbReference>
<dbReference type="GO" id="GO:0000155">
    <property type="term" value="F:phosphorelay sensor kinase activity"/>
    <property type="evidence" value="ECO:0007669"/>
    <property type="project" value="InterPro"/>
</dbReference>
<keyword evidence="4" id="KW-0808">Transferase</keyword>
<dbReference type="SUPFAM" id="SSF47384">
    <property type="entry name" value="Homodimeric domain of signal transducing histidine kinase"/>
    <property type="match status" value="1"/>
</dbReference>
<evidence type="ECO:0000256" key="5">
    <source>
        <dbReference type="ARBA" id="ARBA00022777"/>
    </source>
</evidence>
<name>A0A2H0BHY3_9BACT</name>
<keyword evidence="3" id="KW-0597">Phosphoprotein</keyword>
<evidence type="ECO:0000256" key="1">
    <source>
        <dbReference type="ARBA" id="ARBA00000085"/>
    </source>
</evidence>
<dbReference type="Proteomes" id="UP000230759">
    <property type="component" value="Unassembled WGS sequence"/>
</dbReference>
<evidence type="ECO:0000256" key="2">
    <source>
        <dbReference type="ARBA" id="ARBA00012438"/>
    </source>
</evidence>
<feature type="non-terminal residue" evidence="9">
    <location>
        <position position="257"/>
    </location>
</feature>